<comment type="caution">
    <text evidence="2">The sequence shown here is derived from an EMBL/GenBank/DDBJ whole genome shotgun (WGS) entry which is preliminary data.</text>
</comment>
<accession>A0A921KJX7</accession>
<reference evidence="2" key="1">
    <citation type="journal article" date="2021" name="PeerJ">
        <title>Extensive microbial diversity within the chicken gut microbiome revealed by metagenomics and culture.</title>
        <authorList>
            <person name="Gilroy R."/>
            <person name="Ravi A."/>
            <person name="Getino M."/>
            <person name="Pursley I."/>
            <person name="Horton D.L."/>
            <person name="Alikhan N.F."/>
            <person name="Baker D."/>
            <person name="Gharbi K."/>
            <person name="Hall N."/>
            <person name="Watson M."/>
            <person name="Adriaenssens E.M."/>
            <person name="Foster-Nyarko E."/>
            <person name="Jarju S."/>
            <person name="Secka A."/>
            <person name="Antonio M."/>
            <person name="Oren A."/>
            <person name="Chaudhuri R.R."/>
            <person name="La Ragione R."/>
            <person name="Hildebrand F."/>
            <person name="Pallen M.J."/>
        </authorList>
    </citation>
    <scope>NUCLEOTIDE SEQUENCE</scope>
    <source>
        <strain evidence="2">CHK193-16274</strain>
    </source>
</reference>
<gene>
    <name evidence="2" type="ORF">K8V91_08465</name>
</gene>
<sequence length="87" mass="9958">MEVIVLEIIMLIYGLFTIINGKMPFITKYSGIKNISLHCRIEGSAILLASLSIILFNYLNLDSVFMMIFLITLYIITIIIEIILKVF</sequence>
<evidence type="ECO:0000256" key="1">
    <source>
        <dbReference type="SAM" id="Phobius"/>
    </source>
</evidence>
<protein>
    <recommendedName>
        <fullName evidence="4">DUF3784 domain-containing protein</fullName>
    </recommendedName>
</protein>
<keyword evidence="1" id="KW-1133">Transmembrane helix</keyword>
<name>A0A921KJX7_9FIRM</name>
<evidence type="ECO:0008006" key="4">
    <source>
        <dbReference type="Google" id="ProtNLM"/>
    </source>
</evidence>
<organism evidence="2 3">
    <name type="scientific">Thomasclavelia spiroformis</name>
    <dbReference type="NCBI Taxonomy" id="29348"/>
    <lineage>
        <taxon>Bacteria</taxon>
        <taxon>Bacillati</taxon>
        <taxon>Bacillota</taxon>
        <taxon>Erysipelotrichia</taxon>
        <taxon>Erysipelotrichales</taxon>
        <taxon>Coprobacillaceae</taxon>
        <taxon>Thomasclavelia</taxon>
    </lineage>
</organism>
<feature type="transmembrane region" description="Helical" evidence="1">
    <location>
        <begin position="37"/>
        <end position="58"/>
    </location>
</feature>
<dbReference type="AlphaFoldDB" id="A0A921KJX7"/>
<reference evidence="2" key="2">
    <citation type="submission" date="2021-09" db="EMBL/GenBank/DDBJ databases">
        <authorList>
            <person name="Gilroy R."/>
        </authorList>
    </citation>
    <scope>NUCLEOTIDE SEQUENCE</scope>
    <source>
        <strain evidence="2">CHK193-16274</strain>
    </source>
</reference>
<evidence type="ECO:0000313" key="3">
    <source>
        <dbReference type="Proteomes" id="UP000749320"/>
    </source>
</evidence>
<keyword evidence="1" id="KW-0472">Membrane</keyword>
<feature type="transmembrane region" description="Helical" evidence="1">
    <location>
        <begin position="64"/>
        <end position="84"/>
    </location>
</feature>
<dbReference type="RefSeq" id="WP_224758243.1">
    <property type="nucleotide sequence ID" value="NZ_CAJFOD010000055.1"/>
</dbReference>
<proteinExistence type="predicted"/>
<dbReference type="EMBL" id="DYWV01000285">
    <property type="protein sequence ID" value="HJF40944.1"/>
    <property type="molecule type" value="Genomic_DNA"/>
</dbReference>
<keyword evidence="1" id="KW-0812">Transmembrane</keyword>
<dbReference type="Proteomes" id="UP000749320">
    <property type="component" value="Unassembled WGS sequence"/>
</dbReference>
<evidence type="ECO:0000313" key="2">
    <source>
        <dbReference type="EMBL" id="HJF40944.1"/>
    </source>
</evidence>
<feature type="transmembrane region" description="Helical" evidence="1">
    <location>
        <begin position="6"/>
        <end position="25"/>
    </location>
</feature>